<evidence type="ECO:0000256" key="4">
    <source>
        <dbReference type="ARBA" id="ARBA00022989"/>
    </source>
</evidence>
<feature type="transmembrane region" description="Helical" evidence="6">
    <location>
        <begin position="67"/>
        <end position="87"/>
    </location>
</feature>
<feature type="transmembrane region" description="Helical" evidence="6">
    <location>
        <begin position="378"/>
        <end position="401"/>
    </location>
</feature>
<evidence type="ECO:0000256" key="5">
    <source>
        <dbReference type="ARBA" id="ARBA00023136"/>
    </source>
</evidence>
<feature type="transmembrane region" description="Helical" evidence="6">
    <location>
        <begin position="157"/>
        <end position="180"/>
    </location>
</feature>
<keyword evidence="5 6" id="KW-0472">Membrane</keyword>
<comment type="subcellular location">
    <subcellularLocation>
        <location evidence="1">Membrane</location>
        <topology evidence="1">Multi-pass membrane protein</topology>
    </subcellularLocation>
</comment>
<dbReference type="SUPFAM" id="SSF103473">
    <property type="entry name" value="MFS general substrate transporter"/>
    <property type="match status" value="1"/>
</dbReference>
<dbReference type="CDD" id="cd17319">
    <property type="entry name" value="MFS_ExuT_GudP_like"/>
    <property type="match status" value="1"/>
</dbReference>
<dbReference type="Pfam" id="PF07690">
    <property type="entry name" value="MFS_1"/>
    <property type="match status" value="1"/>
</dbReference>
<dbReference type="RefSeq" id="WP_276267769.1">
    <property type="nucleotide sequence ID" value="NZ_JARJLM010000526.1"/>
</dbReference>
<organism evidence="8 9">
    <name type="scientific">Cupriavidus basilensis</name>
    <dbReference type="NCBI Taxonomy" id="68895"/>
    <lineage>
        <taxon>Bacteria</taxon>
        <taxon>Pseudomonadati</taxon>
        <taxon>Pseudomonadota</taxon>
        <taxon>Betaproteobacteria</taxon>
        <taxon>Burkholderiales</taxon>
        <taxon>Burkholderiaceae</taxon>
        <taxon>Cupriavidus</taxon>
    </lineage>
</organism>
<evidence type="ECO:0000256" key="6">
    <source>
        <dbReference type="SAM" id="Phobius"/>
    </source>
</evidence>
<accession>A0ABT6AYB0</accession>
<proteinExistence type="predicted"/>
<evidence type="ECO:0000313" key="9">
    <source>
        <dbReference type="Proteomes" id="UP001216674"/>
    </source>
</evidence>
<comment type="caution">
    <text evidence="8">The sequence shown here is derived from an EMBL/GenBank/DDBJ whole genome shotgun (WGS) entry which is preliminary data.</text>
</comment>
<feature type="transmembrane region" description="Helical" evidence="6">
    <location>
        <begin position="123"/>
        <end position="145"/>
    </location>
</feature>
<dbReference type="PROSITE" id="PS50850">
    <property type="entry name" value="MFS"/>
    <property type="match status" value="1"/>
</dbReference>
<feature type="transmembrane region" description="Helical" evidence="6">
    <location>
        <begin position="322"/>
        <end position="341"/>
    </location>
</feature>
<feature type="domain" description="Major facilitator superfamily (MFS) profile" evidence="7">
    <location>
        <begin position="33"/>
        <end position="437"/>
    </location>
</feature>
<evidence type="ECO:0000259" key="7">
    <source>
        <dbReference type="PROSITE" id="PS50850"/>
    </source>
</evidence>
<evidence type="ECO:0000313" key="8">
    <source>
        <dbReference type="EMBL" id="MDF3837615.1"/>
    </source>
</evidence>
<dbReference type="PANTHER" id="PTHR43791:SF36">
    <property type="entry name" value="TRANSPORTER, PUTATIVE (AFU_ORTHOLOGUE AFUA_6G08340)-RELATED"/>
    <property type="match status" value="1"/>
</dbReference>
<gene>
    <name evidence="8" type="ORF">P3W85_32435</name>
</gene>
<name>A0ABT6AYB0_9BURK</name>
<dbReference type="Gene3D" id="1.20.1250.20">
    <property type="entry name" value="MFS general substrate transporter like domains"/>
    <property type="match status" value="2"/>
</dbReference>
<feature type="transmembrane region" description="Helical" evidence="6">
    <location>
        <begin position="289"/>
        <end position="310"/>
    </location>
</feature>
<evidence type="ECO:0000256" key="2">
    <source>
        <dbReference type="ARBA" id="ARBA00022448"/>
    </source>
</evidence>
<reference evidence="8 9" key="1">
    <citation type="submission" date="2023-03" db="EMBL/GenBank/DDBJ databases">
        <title>Draft assemblies of triclosan tolerant bacteria isolated from returned activated sludge.</title>
        <authorList>
            <person name="Van Hamelsveld S."/>
        </authorList>
    </citation>
    <scope>NUCLEOTIDE SEQUENCE [LARGE SCALE GENOMIC DNA]</scope>
    <source>
        <strain evidence="8 9">GW210010_S58</strain>
    </source>
</reference>
<feature type="transmembrane region" description="Helical" evidence="6">
    <location>
        <begin position="347"/>
        <end position="366"/>
    </location>
</feature>
<keyword evidence="9" id="KW-1185">Reference proteome</keyword>
<dbReference type="Proteomes" id="UP001216674">
    <property type="component" value="Unassembled WGS sequence"/>
</dbReference>
<keyword evidence="4 6" id="KW-1133">Transmembrane helix</keyword>
<evidence type="ECO:0000256" key="1">
    <source>
        <dbReference type="ARBA" id="ARBA00004141"/>
    </source>
</evidence>
<feature type="transmembrane region" description="Helical" evidence="6">
    <location>
        <begin position="192"/>
        <end position="214"/>
    </location>
</feature>
<protein>
    <submittedName>
        <fullName evidence="8">MFS transporter</fullName>
    </submittedName>
</protein>
<dbReference type="PANTHER" id="PTHR43791">
    <property type="entry name" value="PERMEASE-RELATED"/>
    <property type="match status" value="1"/>
</dbReference>
<evidence type="ECO:0000256" key="3">
    <source>
        <dbReference type="ARBA" id="ARBA00022692"/>
    </source>
</evidence>
<feature type="transmembrane region" description="Helical" evidence="6">
    <location>
        <begin position="29"/>
        <end position="47"/>
    </location>
</feature>
<feature type="transmembrane region" description="Helical" evidence="6">
    <location>
        <begin position="99"/>
        <end position="117"/>
    </location>
</feature>
<dbReference type="InterPro" id="IPR020846">
    <property type="entry name" value="MFS_dom"/>
</dbReference>
<keyword evidence="2" id="KW-0813">Transport</keyword>
<dbReference type="EMBL" id="JARJLM010000526">
    <property type="protein sequence ID" value="MDF3837615.1"/>
    <property type="molecule type" value="Genomic_DNA"/>
</dbReference>
<feature type="transmembrane region" description="Helical" evidence="6">
    <location>
        <begin position="413"/>
        <end position="432"/>
    </location>
</feature>
<dbReference type="InterPro" id="IPR036259">
    <property type="entry name" value="MFS_trans_sf"/>
</dbReference>
<dbReference type="InterPro" id="IPR011701">
    <property type="entry name" value="MFS"/>
</dbReference>
<sequence>MHSTTQAATPIREPFDQDKGEQDRIYAKVTLRLISFLFIGYVFAFIDRTNVGFAKLGMQAELGFSEAVFGLGAGIFFVSYFLLEVPSNIMLGRFGARRWIARILITWGLLSAATLLVKTPTQFYAVRFLLGGAEAGFFPGVMLYLTQWYPAERRSRVITLFMAAIPVGSLLGGVVSGWILQHFASSSLMAAWQWLFLLEGVPAALVGVIALWYLDDGIDQARWLSPAEKQMLKAHVASDGNQAMTHSVAQAMRSPLVWLLAFVNFAYLAGVTLMFWMPSMLRDAGVKSTVTIGWMVAAPFALAVVGMLALGRTSDRLRERRWHTAIPGLISVLGVALMPFAMGDANLLLMVSLLAVTGNVVANALYWNLPTALLSGPAALVGIAFINAFGQMAGFLGPTVFGKLFTVTGSATTGLYLLAAMLALGSLAVLVIPRRLVNR</sequence>
<keyword evidence="3 6" id="KW-0812">Transmembrane</keyword>
<feature type="transmembrane region" description="Helical" evidence="6">
    <location>
        <begin position="256"/>
        <end position="277"/>
    </location>
</feature>